<dbReference type="GO" id="GO:0016853">
    <property type="term" value="F:isomerase activity"/>
    <property type="evidence" value="ECO:0007669"/>
    <property type="project" value="UniProtKB-KW"/>
</dbReference>
<dbReference type="Gene3D" id="3.40.30.10">
    <property type="entry name" value="Glutaredoxin"/>
    <property type="match status" value="1"/>
</dbReference>
<dbReference type="PROSITE" id="PS51257">
    <property type="entry name" value="PROKAR_LIPOPROTEIN"/>
    <property type="match status" value="1"/>
</dbReference>
<keyword evidence="3" id="KW-1185">Reference proteome</keyword>
<name>A0A6N4V6P5_9MYCO</name>
<dbReference type="RefSeq" id="WP_163672977.1">
    <property type="nucleotide sequence ID" value="NZ_AP022570.1"/>
</dbReference>
<dbReference type="AlphaFoldDB" id="A0A6N4V6P5"/>
<evidence type="ECO:0000259" key="1">
    <source>
        <dbReference type="Pfam" id="PF13462"/>
    </source>
</evidence>
<keyword evidence="2" id="KW-0413">Isomerase</keyword>
<dbReference type="KEGG" id="mpof:MPOR_12770"/>
<evidence type="ECO:0000313" key="2">
    <source>
        <dbReference type="EMBL" id="BBX50251.1"/>
    </source>
</evidence>
<sequence>MRTSTAALLVSLVGLLGAVGCSRELPGVARPDLTPTPLAVTEDGTGIVAGFDDAPAHIEIFTEPQCTHCRDLQLDFGDQLAYHITVGDLQVTYRPLTFLDAGDNGYSATVANAMFSAAGPVGPTGDSGRSPADGTQFQRFVEELYLNQDPGGAPFSGDELRDMAVSAGMPEAVADQLARDRSAVDIAEMNDTNFVYLVDVDPVQTGTPTVYDLESRQKVDIHADDWLAELVHS</sequence>
<dbReference type="InterPro" id="IPR012336">
    <property type="entry name" value="Thioredoxin-like_fold"/>
</dbReference>
<reference evidence="2 3" key="1">
    <citation type="journal article" date="2019" name="Emerg. Microbes Infect.">
        <title>Comprehensive subspecies identification of 175 nontuberculous mycobacteria species based on 7547 genomic profiles.</title>
        <authorList>
            <person name="Matsumoto Y."/>
            <person name="Kinjo T."/>
            <person name="Motooka D."/>
            <person name="Nabeya D."/>
            <person name="Jung N."/>
            <person name="Uechi K."/>
            <person name="Horii T."/>
            <person name="Iida T."/>
            <person name="Fujita J."/>
            <person name="Nakamura S."/>
        </authorList>
    </citation>
    <scope>NUCLEOTIDE SEQUENCE [LARGE SCALE GENOMIC DNA]</scope>
    <source>
        <strain evidence="2 3">JCM 12603</strain>
    </source>
</reference>
<feature type="domain" description="Thioredoxin-like fold" evidence="1">
    <location>
        <begin position="44"/>
        <end position="113"/>
    </location>
</feature>
<organism evidence="2 3">
    <name type="scientific">Mycolicibacterium poriferae</name>
    <dbReference type="NCBI Taxonomy" id="39694"/>
    <lineage>
        <taxon>Bacteria</taxon>
        <taxon>Bacillati</taxon>
        <taxon>Actinomycetota</taxon>
        <taxon>Actinomycetes</taxon>
        <taxon>Mycobacteriales</taxon>
        <taxon>Mycobacteriaceae</taxon>
        <taxon>Mycolicibacterium</taxon>
    </lineage>
</organism>
<dbReference type="CDD" id="cd02972">
    <property type="entry name" value="DsbA_family"/>
    <property type="match status" value="1"/>
</dbReference>
<dbReference type="EMBL" id="AP022570">
    <property type="protein sequence ID" value="BBX50251.1"/>
    <property type="molecule type" value="Genomic_DNA"/>
</dbReference>
<evidence type="ECO:0000313" key="3">
    <source>
        <dbReference type="Proteomes" id="UP000466785"/>
    </source>
</evidence>
<dbReference type="Pfam" id="PF13462">
    <property type="entry name" value="Thioredoxin_4"/>
    <property type="match status" value="1"/>
</dbReference>
<proteinExistence type="predicted"/>
<dbReference type="InterPro" id="IPR036249">
    <property type="entry name" value="Thioredoxin-like_sf"/>
</dbReference>
<dbReference type="SUPFAM" id="SSF52833">
    <property type="entry name" value="Thioredoxin-like"/>
    <property type="match status" value="1"/>
</dbReference>
<protein>
    <submittedName>
        <fullName evidence="2">Protein disulfide-isomerase</fullName>
    </submittedName>
</protein>
<dbReference type="Proteomes" id="UP000466785">
    <property type="component" value="Chromosome"/>
</dbReference>
<accession>A0A6N4V6P5</accession>
<gene>
    <name evidence="2" type="ORF">MPOR_12770</name>
</gene>